<name>A0A834SLB4_9FABA</name>
<dbReference type="AlphaFoldDB" id="A0A834SLB4"/>
<reference evidence="3" key="1">
    <citation type="submission" date="2020-09" db="EMBL/GenBank/DDBJ databases">
        <title>Genome-Enabled Discovery of Anthraquinone Biosynthesis in Senna tora.</title>
        <authorList>
            <person name="Kang S.-H."/>
            <person name="Pandey R.P."/>
            <person name="Lee C.-M."/>
            <person name="Sim J.-S."/>
            <person name="Jeong J.-T."/>
            <person name="Choi B.-S."/>
            <person name="Jung M."/>
            <person name="Ginzburg D."/>
            <person name="Zhao K."/>
            <person name="Won S.Y."/>
            <person name="Oh T.-J."/>
            <person name="Yu Y."/>
            <person name="Kim N.-H."/>
            <person name="Lee O.R."/>
            <person name="Lee T.-H."/>
            <person name="Bashyal P."/>
            <person name="Kim T.-S."/>
            <person name="Lee W.-H."/>
            <person name="Kawkins C."/>
            <person name="Kim C.-K."/>
            <person name="Kim J.S."/>
            <person name="Ahn B.O."/>
            <person name="Rhee S.Y."/>
            <person name="Sohng J.K."/>
        </authorList>
    </citation>
    <scope>NUCLEOTIDE SEQUENCE</scope>
    <source>
        <tissue evidence="3">Leaf</tissue>
    </source>
</reference>
<keyword evidence="2" id="KW-0812">Transmembrane</keyword>
<sequence length="360" mass="37451">MLYQRGKEETATATKASKFKHSQPRNRLANKLVVEESESPSPQLLLGGKMAAYTSPAILMETRDSMRNPNHLGNPSSKASCCGKVPKSLGFHGNKYMQMFNKPTSSLMIKQLIGAFLGAAAFFGVGLGGGAFFPGDVLVDVLEAFAGLSFGLGRAETFGLAAALGFAAAGLAFTGAFAFVAAFGFAAALGFGLATALGFGLAGALVAALIVFVSLALDAGLALGLAAAGFFFAGAELTDGFGADDLAGGSLKELLTLTSFPAATSFLDWVKRSFLKLDGSCLCFSSINLAIANRAYDIAPPHKEDELEDSGIWEQQLFSTSVPSLSLSFHQSLSSLSPQLAQQQLVQAPAPLLQWALPST</sequence>
<keyword evidence="4" id="KW-1185">Reference proteome</keyword>
<feature type="region of interest" description="Disordered" evidence="1">
    <location>
        <begin position="1"/>
        <end position="26"/>
    </location>
</feature>
<feature type="transmembrane region" description="Helical" evidence="2">
    <location>
        <begin position="158"/>
        <end position="189"/>
    </location>
</feature>
<gene>
    <name evidence="3" type="ORF">G2W53_043784</name>
</gene>
<keyword evidence="2" id="KW-1133">Transmembrane helix</keyword>
<feature type="transmembrane region" description="Helical" evidence="2">
    <location>
        <begin position="201"/>
        <end position="234"/>
    </location>
</feature>
<feature type="compositionally biased region" description="Basic and acidic residues" evidence="1">
    <location>
        <begin position="1"/>
        <end position="10"/>
    </location>
</feature>
<evidence type="ECO:0000313" key="3">
    <source>
        <dbReference type="EMBL" id="KAF7804673.1"/>
    </source>
</evidence>
<evidence type="ECO:0000256" key="2">
    <source>
        <dbReference type="SAM" id="Phobius"/>
    </source>
</evidence>
<keyword evidence="2" id="KW-0472">Membrane</keyword>
<evidence type="ECO:0000256" key="1">
    <source>
        <dbReference type="SAM" id="MobiDB-lite"/>
    </source>
</evidence>
<dbReference type="Proteomes" id="UP000634136">
    <property type="component" value="Unassembled WGS sequence"/>
</dbReference>
<feature type="transmembrane region" description="Helical" evidence="2">
    <location>
        <begin position="112"/>
        <end position="133"/>
    </location>
</feature>
<accession>A0A834SLB4</accession>
<organism evidence="3 4">
    <name type="scientific">Senna tora</name>
    <dbReference type="NCBI Taxonomy" id="362788"/>
    <lineage>
        <taxon>Eukaryota</taxon>
        <taxon>Viridiplantae</taxon>
        <taxon>Streptophyta</taxon>
        <taxon>Embryophyta</taxon>
        <taxon>Tracheophyta</taxon>
        <taxon>Spermatophyta</taxon>
        <taxon>Magnoliopsida</taxon>
        <taxon>eudicotyledons</taxon>
        <taxon>Gunneridae</taxon>
        <taxon>Pentapetalae</taxon>
        <taxon>rosids</taxon>
        <taxon>fabids</taxon>
        <taxon>Fabales</taxon>
        <taxon>Fabaceae</taxon>
        <taxon>Caesalpinioideae</taxon>
        <taxon>Cassia clade</taxon>
        <taxon>Senna</taxon>
    </lineage>
</organism>
<proteinExistence type="predicted"/>
<comment type="caution">
    <text evidence="3">The sequence shown here is derived from an EMBL/GenBank/DDBJ whole genome shotgun (WGS) entry which is preliminary data.</text>
</comment>
<dbReference type="EMBL" id="JAAIUW010000013">
    <property type="protein sequence ID" value="KAF7804673.1"/>
    <property type="molecule type" value="Genomic_DNA"/>
</dbReference>
<protein>
    <submittedName>
        <fullName evidence="3">Uncharacterized protein</fullName>
    </submittedName>
</protein>
<evidence type="ECO:0000313" key="4">
    <source>
        <dbReference type="Proteomes" id="UP000634136"/>
    </source>
</evidence>